<dbReference type="InterPro" id="IPR002645">
    <property type="entry name" value="STAS_dom"/>
</dbReference>
<gene>
    <name evidence="5" type="ORF">BJ998_007657</name>
</gene>
<dbReference type="PANTHER" id="PTHR33495:SF13">
    <property type="entry name" value="ANTI-SIGMA-F FACTOR ANTAGONIST RSFB"/>
    <property type="match status" value="1"/>
</dbReference>
<keyword evidence="6" id="KW-1185">Reference proteome</keyword>
<dbReference type="NCBIfam" id="TIGR00377">
    <property type="entry name" value="ant_ant_sig"/>
    <property type="match status" value="1"/>
</dbReference>
<reference evidence="5 6" key="1">
    <citation type="submission" date="2020-08" db="EMBL/GenBank/DDBJ databases">
        <title>Sequencing the genomes of 1000 actinobacteria strains.</title>
        <authorList>
            <person name="Klenk H.-P."/>
        </authorList>
    </citation>
    <scope>NUCLEOTIDE SEQUENCE [LARGE SCALE GENOMIC DNA]</scope>
    <source>
        <strain evidence="5 6">DSM 43851</strain>
    </source>
</reference>
<dbReference type="InterPro" id="IPR036513">
    <property type="entry name" value="STAS_dom_sf"/>
</dbReference>
<protein>
    <recommendedName>
        <fullName evidence="2">Anti-sigma factor antagonist</fullName>
    </recommendedName>
</protein>
<evidence type="ECO:0000256" key="3">
    <source>
        <dbReference type="SAM" id="MobiDB-lite"/>
    </source>
</evidence>
<comment type="similarity">
    <text evidence="1 2">Belongs to the anti-sigma-factor antagonist family.</text>
</comment>
<accession>A0A7W9KPR2</accession>
<dbReference type="CDD" id="cd07043">
    <property type="entry name" value="STAS_anti-anti-sigma_factors"/>
    <property type="match status" value="1"/>
</dbReference>
<evidence type="ECO:0000256" key="1">
    <source>
        <dbReference type="ARBA" id="ARBA00009013"/>
    </source>
</evidence>
<feature type="domain" description="STAS" evidence="4">
    <location>
        <begin position="55"/>
        <end position="157"/>
    </location>
</feature>
<dbReference type="PROSITE" id="PS50801">
    <property type="entry name" value="STAS"/>
    <property type="match status" value="1"/>
</dbReference>
<dbReference type="GO" id="GO:0043856">
    <property type="term" value="F:anti-sigma factor antagonist activity"/>
    <property type="evidence" value="ECO:0007669"/>
    <property type="project" value="InterPro"/>
</dbReference>
<evidence type="ECO:0000259" key="4">
    <source>
        <dbReference type="PROSITE" id="PS50801"/>
    </source>
</evidence>
<sequence>MEGLRLAVGPFSSAIEPGEGSALTDPERVSNSDAATGFPAEPAPVTRGDEVETAVVVRLAGEIDLANAEHAAEQLRAAEAVAVADAPAVVVLDLSRVTFLGSVGLAMILEHDQLCAALDSRLCVVVGDNQRVWRPIHIASLDEVLTIVSSVAEAVRG</sequence>
<feature type="region of interest" description="Disordered" evidence="3">
    <location>
        <begin position="8"/>
        <end position="45"/>
    </location>
</feature>
<dbReference type="Gene3D" id="3.30.750.24">
    <property type="entry name" value="STAS domain"/>
    <property type="match status" value="1"/>
</dbReference>
<dbReference type="Pfam" id="PF01740">
    <property type="entry name" value="STAS"/>
    <property type="match status" value="1"/>
</dbReference>
<proteinExistence type="inferred from homology"/>
<dbReference type="SUPFAM" id="SSF52091">
    <property type="entry name" value="SpoIIaa-like"/>
    <property type="match status" value="1"/>
</dbReference>
<evidence type="ECO:0000256" key="2">
    <source>
        <dbReference type="RuleBase" id="RU003749"/>
    </source>
</evidence>
<comment type="caution">
    <text evidence="5">The sequence shown here is derived from an EMBL/GenBank/DDBJ whole genome shotgun (WGS) entry which is preliminary data.</text>
</comment>
<evidence type="ECO:0000313" key="6">
    <source>
        <dbReference type="Proteomes" id="UP000585638"/>
    </source>
</evidence>
<dbReference type="InterPro" id="IPR003658">
    <property type="entry name" value="Anti-sigma_ant"/>
</dbReference>
<dbReference type="RefSeq" id="WP_345029494.1">
    <property type="nucleotide sequence ID" value="NZ_BAAAWY010000016.1"/>
</dbReference>
<dbReference type="AlphaFoldDB" id="A0A7W9KPR2"/>
<dbReference type="PANTHER" id="PTHR33495">
    <property type="entry name" value="ANTI-SIGMA FACTOR ANTAGONIST TM_1081-RELATED-RELATED"/>
    <property type="match status" value="1"/>
</dbReference>
<name>A0A7W9KPR2_9PSEU</name>
<evidence type="ECO:0000313" key="5">
    <source>
        <dbReference type="EMBL" id="MBB5896461.1"/>
    </source>
</evidence>
<organism evidence="5 6">
    <name type="scientific">Kutzneria kofuensis</name>
    <dbReference type="NCBI Taxonomy" id="103725"/>
    <lineage>
        <taxon>Bacteria</taxon>
        <taxon>Bacillati</taxon>
        <taxon>Actinomycetota</taxon>
        <taxon>Actinomycetes</taxon>
        <taxon>Pseudonocardiales</taxon>
        <taxon>Pseudonocardiaceae</taxon>
        <taxon>Kutzneria</taxon>
    </lineage>
</organism>
<dbReference type="EMBL" id="JACHIR010000001">
    <property type="protein sequence ID" value="MBB5896461.1"/>
    <property type="molecule type" value="Genomic_DNA"/>
</dbReference>
<dbReference type="Proteomes" id="UP000585638">
    <property type="component" value="Unassembled WGS sequence"/>
</dbReference>